<keyword evidence="2" id="KW-0012">Acyltransferase</keyword>
<evidence type="ECO:0000259" key="3">
    <source>
        <dbReference type="PROSITE" id="PS51186"/>
    </source>
</evidence>
<dbReference type="InterPro" id="IPR016181">
    <property type="entry name" value="Acyl_CoA_acyltransferase"/>
</dbReference>
<sequence length="148" mass="16658">MEIQEVPNTKAPIELLLEADPSVEKIQAYLPRSQCFAAMLQGEPVGAYVVQCIAPGVYELMSIAVLPEHQRKGIGSELLKHAVTTVRNMGALRLEVGTGTFGYQLAYYQREGFRVVAIEKDFFLVNYKEPIYENGIQLKDMLRLAMDY</sequence>
<dbReference type="STRING" id="1499966.U14_02550"/>
<protein>
    <submittedName>
        <fullName evidence="4">GCN5-related N-acetyltransferase</fullName>
    </submittedName>
</protein>
<keyword evidence="5" id="KW-1185">Reference proteome</keyword>
<name>A0A081BLP1_9BACT</name>
<dbReference type="InterPro" id="IPR050832">
    <property type="entry name" value="Bact_Acetyltransf"/>
</dbReference>
<dbReference type="PANTHER" id="PTHR43877">
    <property type="entry name" value="AMINOALKYLPHOSPHONATE N-ACETYLTRANSFERASE-RELATED-RELATED"/>
    <property type="match status" value="1"/>
</dbReference>
<organism evidence="4">
    <name type="scientific">Candidatus Moduliflexus flocculans</name>
    <dbReference type="NCBI Taxonomy" id="1499966"/>
    <lineage>
        <taxon>Bacteria</taxon>
        <taxon>Candidatus Moduliflexota</taxon>
        <taxon>Candidatus Moduliflexia</taxon>
        <taxon>Candidatus Moduliflexales</taxon>
        <taxon>Candidatus Moduliflexaceae</taxon>
    </lineage>
</organism>
<dbReference type="AlphaFoldDB" id="A0A081BLP1"/>
<dbReference type="Gene3D" id="3.40.630.30">
    <property type="match status" value="1"/>
</dbReference>
<reference evidence="4" key="1">
    <citation type="journal article" date="2015" name="PeerJ">
        <title>First genomic representation of candidate bacterial phylum KSB3 points to enhanced environmental sensing as a trigger of wastewater bulking.</title>
        <authorList>
            <person name="Sekiguchi Y."/>
            <person name="Ohashi A."/>
            <person name="Parks D.H."/>
            <person name="Yamauchi T."/>
            <person name="Tyson G.W."/>
            <person name="Hugenholtz P."/>
        </authorList>
    </citation>
    <scope>NUCLEOTIDE SEQUENCE [LARGE SCALE GENOMIC DNA]</scope>
</reference>
<evidence type="ECO:0000313" key="5">
    <source>
        <dbReference type="Proteomes" id="UP000030700"/>
    </source>
</evidence>
<accession>A0A081BLP1</accession>
<dbReference type="PROSITE" id="PS51186">
    <property type="entry name" value="GNAT"/>
    <property type="match status" value="1"/>
</dbReference>
<evidence type="ECO:0000313" key="4">
    <source>
        <dbReference type="EMBL" id="GAK51307.1"/>
    </source>
</evidence>
<dbReference type="EMBL" id="DF820457">
    <property type="protein sequence ID" value="GAK51307.1"/>
    <property type="molecule type" value="Genomic_DNA"/>
</dbReference>
<dbReference type="GO" id="GO:0016747">
    <property type="term" value="F:acyltransferase activity, transferring groups other than amino-acyl groups"/>
    <property type="evidence" value="ECO:0007669"/>
    <property type="project" value="InterPro"/>
</dbReference>
<dbReference type="Pfam" id="PF00583">
    <property type="entry name" value="Acetyltransf_1"/>
    <property type="match status" value="1"/>
</dbReference>
<dbReference type="InterPro" id="IPR000182">
    <property type="entry name" value="GNAT_dom"/>
</dbReference>
<dbReference type="HOGENOM" id="CLU_108859_2_1_0"/>
<dbReference type="Proteomes" id="UP000030700">
    <property type="component" value="Unassembled WGS sequence"/>
</dbReference>
<evidence type="ECO:0000256" key="2">
    <source>
        <dbReference type="ARBA" id="ARBA00023315"/>
    </source>
</evidence>
<gene>
    <name evidence="4" type="ORF">U14_02550</name>
</gene>
<dbReference type="CDD" id="cd04301">
    <property type="entry name" value="NAT_SF"/>
    <property type="match status" value="1"/>
</dbReference>
<feature type="domain" description="N-acetyltransferase" evidence="3">
    <location>
        <begin position="1"/>
        <end position="132"/>
    </location>
</feature>
<evidence type="ECO:0000256" key="1">
    <source>
        <dbReference type="ARBA" id="ARBA00022679"/>
    </source>
</evidence>
<dbReference type="SUPFAM" id="SSF55729">
    <property type="entry name" value="Acyl-CoA N-acyltransferases (Nat)"/>
    <property type="match status" value="1"/>
</dbReference>
<keyword evidence="1 4" id="KW-0808">Transferase</keyword>
<proteinExistence type="predicted"/>